<proteinExistence type="predicted"/>
<sequence>MADYAFRSYHERQEIERMVEAGMSVKEIAGSLGISLSAVYAELRRGRDGTRLPDKRLRYNADLAQLSVQQGLERRGRRSGNEA</sequence>
<comment type="caution">
    <text evidence="2">The sequence shown here is derived from an EMBL/GenBank/DDBJ whole genome shotgun (WGS) entry which is preliminary data.</text>
</comment>
<reference evidence="2 3" key="1">
    <citation type="submission" date="2018-02" db="EMBL/GenBank/DDBJ databases">
        <title>Complete genome sequencing of Faecalibacterium prausnitzii strains isolated from the human gut.</title>
        <authorList>
            <person name="Fitzgerald B.C."/>
            <person name="Shkoporov A.N."/>
            <person name="Ross P.R."/>
            <person name="Hill C."/>
        </authorList>
    </citation>
    <scope>NUCLEOTIDE SEQUENCE [LARGE SCALE GENOMIC DNA]</scope>
    <source>
        <strain evidence="2 3">APC924/119</strain>
    </source>
</reference>
<dbReference type="RefSeq" id="WP_112121084.1">
    <property type="nucleotide sequence ID" value="NZ_PRLF01000003.1"/>
</dbReference>
<evidence type="ECO:0000259" key="1">
    <source>
        <dbReference type="Pfam" id="PF13936"/>
    </source>
</evidence>
<name>A0A329UVG5_9FIRM</name>
<dbReference type="InterPro" id="IPR013324">
    <property type="entry name" value="RNA_pol_sigma_r3/r4-like"/>
</dbReference>
<evidence type="ECO:0000313" key="3">
    <source>
        <dbReference type="Proteomes" id="UP000250550"/>
    </source>
</evidence>
<organism evidence="2 3">
    <name type="scientific">Faecalibacterium prausnitzii</name>
    <dbReference type="NCBI Taxonomy" id="853"/>
    <lineage>
        <taxon>Bacteria</taxon>
        <taxon>Bacillati</taxon>
        <taxon>Bacillota</taxon>
        <taxon>Clostridia</taxon>
        <taxon>Eubacteriales</taxon>
        <taxon>Oscillospiraceae</taxon>
        <taxon>Faecalibacterium</taxon>
    </lineage>
</organism>
<dbReference type="Gene3D" id="1.10.10.60">
    <property type="entry name" value="Homeodomain-like"/>
    <property type="match status" value="1"/>
</dbReference>
<dbReference type="InterPro" id="IPR025246">
    <property type="entry name" value="IS30-like_HTH"/>
</dbReference>
<evidence type="ECO:0000313" key="2">
    <source>
        <dbReference type="EMBL" id="RAW66482.1"/>
    </source>
</evidence>
<dbReference type="EMBL" id="PRLF01000003">
    <property type="protein sequence ID" value="RAW66482.1"/>
    <property type="molecule type" value="Genomic_DNA"/>
</dbReference>
<accession>A0A329UVG5</accession>
<dbReference type="Proteomes" id="UP000250550">
    <property type="component" value="Unassembled WGS sequence"/>
</dbReference>
<feature type="domain" description="Transposase IS30-like HTH" evidence="1">
    <location>
        <begin position="8"/>
        <end position="46"/>
    </location>
</feature>
<dbReference type="SUPFAM" id="SSF88659">
    <property type="entry name" value="Sigma3 and sigma4 domains of RNA polymerase sigma factors"/>
    <property type="match status" value="1"/>
</dbReference>
<protein>
    <recommendedName>
        <fullName evidence="1">Transposase IS30-like HTH domain-containing protein</fullName>
    </recommendedName>
</protein>
<gene>
    <name evidence="2" type="ORF">C4N21_04035</name>
</gene>
<dbReference type="Pfam" id="PF13936">
    <property type="entry name" value="HTH_38"/>
    <property type="match status" value="1"/>
</dbReference>
<dbReference type="AlphaFoldDB" id="A0A329UVG5"/>